<evidence type="ECO:0000313" key="8">
    <source>
        <dbReference type="Proteomes" id="UP000739411"/>
    </source>
</evidence>
<feature type="domain" description="ETF-QO/FixX C-terminal" evidence="6">
    <location>
        <begin position="7"/>
        <end position="44"/>
    </location>
</feature>
<dbReference type="Pfam" id="PF05187">
    <property type="entry name" value="Fer4_ETF_QO"/>
    <property type="match status" value="1"/>
</dbReference>
<dbReference type="GO" id="GO:0046872">
    <property type="term" value="F:metal ion binding"/>
    <property type="evidence" value="ECO:0007669"/>
    <property type="project" value="UniProtKB-KW"/>
</dbReference>
<reference evidence="7 8" key="1">
    <citation type="submission" date="2020-10" db="EMBL/GenBank/DDBJ databases">
        <title>Connecting structure to function with the recovery of over 1000 high-quality activated sludge metagenome-assembled genomes encoding full-length rRNA genes using long-read sequencing.</title>
        <authorList>
            <person name="Singleton C.M."/>
            <person name="Petriglieri F."/>
            <person name="Kristensen J.M."/>
            <person name="Kirkegaard R.H."/>
            <person name="Michaelsen T.Y."/>
            <person name="Andersen M.H."/>
            <person name="Karst S.M."/>
            <person name="Dueholm M.S."/>
            <person name="Nielsen P.H."/>
            <person name="Albertsen M."/>
        </authorList>
    </citation>
    <scope>NUCLEOTIDE SEQUENCE [LARGE SCALE GENOMIC DNA]</scope>
    <source>
        <strain evidence="7">EsbW_18-Q3-R4-48_BATAC.463</strain>
    </source>
</reference>
<evidence type="ECO:0000256" key="5">
    <source>
        <dbReference type="ARBA" id="ARBA00023014"/>
    </source>
</evidence>
<keyword evidence="3" id="KW-0249">Electron transport</keyword>
<organism evidence="7 8">
    <name type="scientific">Candidatus Dechloromonas phosphorivorans</name>
    <dbReference type="NCBI Taxonomy" id="2899244"/>
    <lineage>
        <taxon>Bacteria</taxon>
        <taxon>Pseudomonadati</taxon>
        <taxon>Pseudomonadota</taxon>
        <taxon>Betaproteobacteria</taxon>
        <taxon>Rhodocyclales</taxon>
        <taxon>Azonexaceae</taxon>
        <taxon>Dechloromonas</taxon>
    </lineage>
</organism>
<evidence type="ECO:0000256" key="3">
    <source>
        <dbReference type="ARBA" id="ARBA00022982"/>
    </source>
</evidence>
<dbReference type="Gene3D" id="3.30.70.20">
    <property type="match status" value="1"/>
</dbReference>
<keyword evidence="5" id="KW-0411">Iron-sulfur</keyword>
<proteinExistence type="predicted"/>
<dbReference type="EMBL" id="JADJMS010000011">
    <property type="protein sequence ID" value="MBK7414582.1"/>
    <property type="molecule type" value="Genomic_DNA"/>
</dbReference>
<dbReference type="GO" id="GO:0051536">
    <property type="term" value="F:iron-sulfur cluster binding"/>
    <property type="evidence" value="ECO:0007669"/>
    <property type="project" value="UniProtKB-KW"/>
</dbReference>
<dbReference type="InterPro" id="IPR007859">
    <property type="entry name" value="ETF-QO/FixX_C"/>
</dbReference>
<protein>
    <submittedName>
        <fullName evidence="7">4Fe-4S dicluster domain-containing protein</fullName>
    </submittedName>
</protein>
<name>A0A935K2N1_9RHOO</name>
<evidence type="ECO:0000259" key="6">
    <source>
        <dbReference type="Pfam" id="PF05187"/>
    </source>
</evidence>
<keyword evidence="2" id="KW-0479">Metal-binding</keyword>
<dbReference type="AlphaFoldDB" id="A0A935K2N1"/>
<keyword evidence="4" id="KW-0408">Iron</keyword>
<evidence type="ECO:0000256" key="1">
    <source>
        <dbReference type="ARBA" id="ARBA00022448"/>
    </source>
</evidence>
<keyword evidence="1" id="KW-0813">Transport</keyword>
<dbReference type="Proteomes" id="UP000739411">
    <property type="component" value="Unassembled WGS sequence"/>
</dbReference>
<evidence type="ECO:0000256" key="4">
    <source>
        <dbReference type="ARBA" id="ARBA00023004"/>
    </source>
</evidence>
<evidence type="ECO:0000313" key="7">
    <source>
        <dbReference type="EMBL" id="MBK7414582.1"/>
    </source>
</evidence>
<evidence type="ECO:0000256" key="2">
    <source>
        <dbReference type="ARBA" id="ARBA00022723"/>
    </source>
</evidence>
<sequence length="51" mass="5726">MKIVGEEGKTGLQINGQNCIRCKTYDIKVRRRTSTGRFPEGGERANLTPNM</sequence>
<comment type="caution">
    <text evidence="7">The sequence shown here is derived from an EMBL/GenBank/DDBJ whole genome shotgun (WGS) entry which is preliminary data.</text>
</comment>
<gene>
    <name evidence="7" type="ORF">IPJ38_05160</name>
</gene>
<accession>A0A935K2N1</accession>